<keyword evidence="2" id="KW-1185">Reference proteome</keyword>
<sequence length="106" mass="12423">SKTQLFIIYLRKKVKKISFYQCTPTELRRHSGDTRTVLGGWEDRRKCVYFVLQRRWHGGLGGENTTADQRRLGFALFTPAMRCDCGRTGWREDTSSDERWLSDDSD</sequence>
<feature type="non-terminal residue" evidence="1">
    <location>
        <position position="1"/>
    </location>
</feature>
<dbReference type="Proteomes" id="UP001374535">
    <property type="component" value="Chromosome 5"/>
</dbReference>
<dbReference type="EMBL" id="CP144696">
    <property type="protein sequence ID" value="WVZ09545.1"/>
    <property type="molecule type" value="Genomic_DNA"/>
</dbReference>
<accession>A0AAQ3NGZ8</accession>
<name>A0AAQ3NGZ8_VIGMU</name>
<dbReference type="AlphaFoldDB" id="A0AAQ3NGZ8"/>
<organism evidence="1 2">
    <name type="scientific">Vigna mungo</name>
    <name type="common">Black gram</name>
    <name type="synonym">Phaseolus mungo</name>
    <dbReference type="NCBI Taxonomy" id="3915"/>
    <lineage>
        <taxon>Eukaryota</taxon>
        <taxon>Viridiplantae</taxon>
        <taxon>Streptophyta</taxon>
        <taxon>Embryophyta</taxon>
        <taxon>Tracheophyta</taxon>
        <taxon>Spermatophyta</taxon>
        <taxon>Magnoliopsida</taxon>
        <taxon>eudicotyledons</taxon>
        <taxon>Gunneridae</taxon>
        <taxon>Pentapetalae</taxon>
        <taxon>rosids</taxon>
        <taxon>fabids</taxon>
        <taxon>Fabales</taxon>
        <taxon>Fabaceae</taxon>
        <taxon>Papilionoideae</taxon>
        <taxon>50 kb inversion clade</taxon>
        <taxon>NPAAA clade</taxon>
        <taxon>indigoferoid/millettioid clade</taxon>
        <taxon>Phaseoleae</taxon>
        <taxon>Vigna</taxon>
    </lineage>
</organism>
<gene>
    <name evidence="1" type="ORF">V8G54_014075</name>
</gene>
<evidence type="ECO:0000313" key="1">
    <source>
        <dbReference type="EMBL" id="WVZ09545.1"/>
    </source>
</evidence>
<protein>
    <submittedName>
        <fullName evidence="1">Uncharacterized protein</fullName>
    </submittedName>
</protein>
<evidence type="ECO:0000313" key="2">
    <source>
        <dbReference type="Proteomes" id="UP001374535"/>
    </source>
</evidence>
<proteinExistence type="predicted"/>
<reference evidence="1 2" key="1">
    <citation type="journal article" date="2023" name="Life. Sci Alliance">
        <title>Evolutionary insights into 3D genome organization and epigenetic landscape of Vigna mungo.</title>
        <authorList>
            <person name="Junaid A."/>
            <person name="Singh B."/>
            <person name="Bhatia S."/>
        </authorList>
    </citation>
    <scope>NUCLEOTIDE SEQUENCE [LARGE SCALE GENOMIC DNA]</scope>
    <source>
        <strain evidence="1">Urdbean</strain>
    </source>
</reference>